<keyword evidence="2" id="KW-0663">Pyridoxal phosphate</keyword>
<dbReference type="InterPro" id="IPR015422">
    <property type="entry name" value="PyrdxlP-dep_Trfase_small"/>
</dbReference>
<evidence type="ECO:0000259" key="6">
    <source>
        <dbReference type="PROSITE" id="PS50949"/>
    </source>
</evidence>
<keyword evidence="4" id="KW-0238">DNA-binding</keyword>
<dbReference type="AlphaFoldDB" id="A0A0K8P269"/>
<feature type="domain" description="HTH gntR-type" evidence="6">
    <location>
        <begin position="19"/>
        <end position="87"/>
    </location>
</feature>
<dbReference type="InterPro" id="IPR004839">
    <property type="entry name" value="Aminotransferase_I/II_large"/>
</dbReference>
<dbReference type="InterPro" id="IPR015424">
    <property type="entry name" value="PyrdxlP-dep_Trfase"/>
</dbReference>
<comment type="caution">
    <text evidence="7">The sequence shown here is derived from an EMBL/GenBank/DDBJ whole genome shotgun (WGS) entry which is preliminary data.</text>
</comment>
<evidence type="ECO:0000256" key="3">
    <source>
        <dbReference type="ARBA" id="ARBA00023015"/>
    </source>
</evidence>
<evidence type="ECO:0000256" key="2">
    <source>
        <dbReference type="ARBA" id="ARBA00022898"/>
    </source>
</evidence>
<evidence type="ECO:0000256" key="1">
    <source>
        <dbReference type="ARBA" id="ARBA00005384"/>
    </source>
</evidence>
<dbReference type="InterPro" id="IPR036390">
    <property type="entry name" value="WH_DNA-bd_sf"/>
</dbReference>
<keyword evidence="3" id="KW-0805">Transcription regulation</keyword>
<dbReference type="InterPro" id="IPR051446">
    <property type="entry name" value="HTH_trans_reg/aminotransferase"/>
</dbReference>
<evidence type="ECO:0000313" key="7">
    <source>
        <dbReference type="EMBL" id="GAP36265.1"/>
    </source>
</evidence>
<evidence type="ECO:0000256" key="4">
    <source>
        <dbReference type="ARBA" id="ARBA00023125"/>
    </source>
</evidence>
<organism evidence="7 8">
    <name type="scientific">Piscinibacter sakaiensis</name>
    <name type="common">Ideonella sakaiensis</name>
    <dbReference type="NCBI Taxonomy" id="1547922"/>
    <lineage>
        <taxon>Bacteria</taxon>
        <taxon>Pseudomonadati</taxon>
        <taxon>Pseudomonadota</taxon>
        <taxon>Betaproteobacteria</taxon>
        <taxon>Burkholderiales</taxon>
        <taxon>Sphaerotilaceae</taxon>
        <taxon>Piscinibacter</taxon>
    </lineage>
</organism>
<reference evidence="7 8" key="2">
    <citation type="journal article" date="2016" name="Science">
        <title>A bacterium that degrades and assimilates poly(ethylene terephthalate).</title>
        <authorList>
            <person name="Yoshida S."/>
            <person name="Hiraga K."/>
            <person name="Takehana T."/>
            <person name="Taniguchi I."/>
            <person name="Yamaji H."/>
            <person name="Maeda Y."/>
            <person name="Toyohara K."/>
            <person name="Miyamoto K."/>
            <person name="Kimura Y."/>
            <person name="Oda K."/>
        </authorList>
    </citation>
    <scope>NUCLEOTIDE SEQUENCE [LARGE SCALE GENOMIC DNA]</scope>
    <source>
        <strain evidence="8">NBRC 110686 / TISTR 2288 / 201-F6</strain>
    </source>
</reference>
<dbReference type="CDD" id="cd00609">
    <property type="entry name" value="AAT_like"/>
    <property type="match status" value="1"/>
</dbReference>
<dbReference type="InterPro" id="IPR000524">
    <property type="entry name" value="Tscrpt_reg_HTH_GntR"/>
</dbReference>
<dbReference type="GO" id="GO:0003700">
    <property type="term" value="F:DNA-binding transcription factor activity"/>
    <property type="evidence" value="ECO:0007669"/>
    <property type="project" value="InterPro"/>
</dbReference>
<reference evidence="8" key="1">
    <citation type="submission" date="2015-07" db="EMBL/GenBank/DDBJ databases">
        <title>Discovery of a poly(ethylene terephthalate assimilation.</title>
        <authorList>
            <person name="Yoshida S."/>
            <person name="Hiraga K."/>
            <person name="Takehana T."/>
            <person name="Taniguchi I."/>
            <person name="Yamaji H."/>
            <person name="Maeda Y."/>
            <person name="Toyohara K."/>
            <person name="Miyamoto K."/>
            <person name="Kimura Y."/>
            <person name="Oda K."/>
        </authorList>
    </citation>
    <scope>NUCLEOTIDE SEQUENCE [LARGE SCALE GENOMIC DNA]</scope>
    <source>
        <strain evidence="8">NBRC 110686 / TISTR 2288 / 201-F6</strain>
    </source>
</reference>
<keyword evidence="7" id="KW-0032">Aminotransferase</keyword>
<dbReference type="EMBL" id="BBYR01000033">
    <property type="protein sequence ID" value="GAP36265.1"/>
    <property type="molecule type" value="Genomic_DNA"/>
</dbReference>
<dbReference type="Proteomes" id="UP000037660">
    <property type="component" value="Unassembled WGS sequence"/>
</dbReference>
<dbReference type="OrthoDB" id="9804020at2"/>
<dbReference type="InterPro" id="IPR036388">
    <property type="entry name" value="WH-like_DNA-bd_sf"/>
</dbReference>
<dbReference type="SUPFAM" id="SSF53383">
    <property type="entry name" value="PLP-dependent transferases"/>
    <property type="match status" value="1"/>
</dbReference>
<sequence>MPLQRNVPHWRRRLEAADRPAYLLIADLIAEDLRNGRLSARERLPTLRELADALDLNYTTVARAYAEARKRGLIDSRPGLGSFVRGSSPALPLRGGSGAEMTMNLPPEPQDAGLLARMHESAAALMGGADLYDLMRYQDFGGSAEDKLAAMTWLRRHLPDCSAARVLVCPGIHSVLAALFSQLARPGDLICVEALTYPGVKAIATQLGLRLHALPLDDEGPSAAAFEQACKTLKPRALYCNPTLLNPTTQTVSQRRREVLAETALSYSVPIIEDDAYGMLPRAGPDRPSPIALLAPQLTYYVSGLSKCLGAGLRTAYVCAPGERQAQRLAGALRATTVMASPITNALATRWVQDGTAEAMLQAVRAESIARQALASRHLAGHPVLAQPEGFHLWLPLEARWSVVEFASFLRTRGVGVVASAAFSTDGDPPDAVRICLGGPMDREACDQALRLIADTLAHPQHPHATVM</sequence>
<dbReference type="GO" id="GO:0004069">
    <property type="term" value="F:L-aspartate:2-oxoglutarate aminotransferase activity"/>
    <property type="evidence" value="ECO:0007669"/>
    <property type="project" value="UniProtKB-EC"/>
</dbReference>
<dbReference type="PANTHER" id="PTHR46577">
    <property type="entry name" value="HTH-TYPE TRANSCRIPTIONAL REGULATORY PROTEIN GABR"/>
    <property type="match status" value="1"/>
</dbReference>
<dbReference type="Pfam" id="PF00392">
    <property type="entry name" value="GntR"/>
    <property type="match status" value="1"/>
</dbReference>
<keyword evidence="5" id="KW-0804">Transcription</keyword>
<dbReference type="GO" id="GO:0030170">
    <property type="term" value="F:pyridoxal phosphate binding"/>
    <property type="evidence" value="ECO:0007669"/>
    <property type="project" value="InterPro"/>
</dbReference>
<dbReference type="Gene3D" id="3.40.640.10">
    <property type="entry name" value="Type I PLP-dependent aspartate aminotransferase-like (Major domain)"/>
    <property type="match status" value="1"/>
</dbReference>
<dbReference type="PANTHER" id="PTHR46577:SF1">
    <property type="entry name" value="HTH-TYPE TRANSCRIPTIONAL REGULATORY PROTEIN GABR"/>
    <property type="match status" value="1"/>
</dbReference>
<dbReference type="SUPFAM" id="SSF46785">
    <property type="entry name" value="Winged helix' DNA-binding domain"/>
    <property type="match status" value="1"/>
</dbReference>
<dbReference type="RefSeq" id="WP_054020264.1">
    <property type="nucleotide sequence ID" value="NZ_BBYR01000033.1"/>
</dbReference>
<dbReference type="PROSITE" id="PS50949">
    <property type="entry name" value="HTH_GNTR"/>
    <property type="match status" value="1"/>
</dbReference>
<dbReference type="Gene3D" id="3.90.1150.10">
    <property type="entry name" value="Aspartate Aminotransferase, domain 1"/>
    <property type="match status" value="1"/>
</dbReference>
<dbReference type="Pfam" id="PF00155">
    <property type="entry name" value="Aminotran_1_2"/>
    <property type="match status" value="1"/>
</dbReference>
<protein>
    <submittedName>
        <fullName evidence="7">Transcriptional regulator, GntR family domain/aspartate aminotransferase</fullName>
        <ecNumber evidence="7">2.6.1.1</ecNumber>
    </submittedName>
</protein>
<gene>
    <name evidence="7" type="ORF">ISF6_2105</name>
</gene>
<evidence type="ECO:0000313" key="8">
    <source>
        <dbReference type="Proteomes" id="UP000037660"/>
    </source>
</evidence>
<keyword evidence="7" id="KW-0808">Transferase</keyword>
<dbReference type="InterPro" id="IPR015421">
    <property type="entry name" value="PyrdxlP-dep_Trfase_major"/>
</dbReference>
<comment type="similarity">
    <text evidence="1">In the C-terminal section; belongs to the class-I pyridoxal-phosphate-dependent aminotransferase family.</text>
</comment>
<dbReference type="Gene3D" id="1.10.10.10">
    <property type="entry name" value="Winged helix-like DNA-binding domain superfamily/Winged helix DNA-binding domain"/>
    <property type="match status" value="1"/>
</dbReference>
<dbReference type="SMART" id="SM00345">
    <property type="entry name" value="HTH_GNTR"/>
    <property type="match status" value="1"/>
</dbReference>
<keyword evidence="8" id="KW-1185">Reference proteome</keyword>
<dbReference type="EC" id="2.6.1.1" evidence="7"/>
<name>A0A0K8P269_PISS1</name>
<dbReference type="CDD" id="cd07377">
    <property type="entry name" value="WHTH_GntR"/>
    <property type="match status" value="1"/>
</dbReference>
<proteinExistence type="inferred from homology"/>
<dbReference type="GO" id="GO:0003677">
    <property type="term" value="F:DNA binding"/>
    <property type="evidence" value="ECO:0007669"/>
    <property type="project" value="UniProtKB-KW"/>
</dbReference>
<accession>A0A0K8P269</accession>
<evidence type="ECO:0000256" key="5">
    <source>
        <dbReference type="ARBA" id="ARBA00023163"/>
    </source>
</evidence>
<dbReference type="STRING" id="1547922.ISF6_2105"/>